<dbReference type="AlphaFoldDB" id="A0A3S5B597"/>
<dbReference type="Proteomes" id="UP000784294">
    <property type="component" value="Unassembled WGS sequence"/>
</dbReference>
<reference evidence="1" key="1">
    <citation type="submission" date="2018-11" db="EMBL/GenBank/DDBJ databases">
        <authorList>
            <consortium name="Pathogen Informatics"/>
        </authorList>
    </citation>
    <scope>NUCLEOTIDE SEQUENCE</scope>
</reference>
<keyword evidence="2" id="KW-1185">Reference proteome</keyword>
<sequence length="70" mass="7604">MRSRAPQLAGSICHCVTALVNKLDRACGELGKRLEAINPPSDCKHSVTHWPVNSARCSPPGRDVLTCQLH</sequence>
<organism evidence="1 2">
    <name type="scientific">Protopolystoma xenopodis</name>
    <dbReference type="NCBI Taxonomy" id="117903"/>
    <lineage>
        <taxon>Eukaryota</taxon>
        <taxon>Metazoa</taxon>
        <taxon>Spiralia</taxon>
        <taxon>Lophotrochozoa</taxon>
        <taxon>Platyhelminthes</taxon>
        <taxon>Monogenea</taxon>
        <taxon>Polyopisthocotylea</taxon>
        <taxon>Polystomatidea</taxon>
        <taxon>Polystomatidae</taxon>
        <taxon>Protopolystoma</taxon>
    </lineage>
</organism>
<comment type="caution">
    <text evidence="1">The sequence shown here is derived from an EMBL/GenBank/DDBJ whole genome shotgun (WGS) entry which is preliminary data.</text>
</comment>
<evidence type="ECO:0000313" key="2">
    <source>
        <dbReference type="Proteomes" id="UP000784294"/>
    </source>
</evidence>
<evidence type="ECO:0000313" key="1">
    <source>
        <dbReference type="EMBL" id="VEL40785.1"/>
    </source>
</evidence>
<name>A0A3S5B597_9PLAT</name>
<dbReference type="EMBL" id="CAAALY010266460">
    <property type="protein sequence ID" value="VEL40785.1"/>
    <property type="molecule type" value="Genomic_DNA"/>
</dbReference>
<gene>
    <name evidence="1" type="ORF">PXEA_LOCUS34225</name>
</gene>
<proteinExistence type="predicted"/>
<accession>A0A3S5B597</accession>
<protein>
    <submittedName>
        <fullName evidence="1">Uncharacterized protein</fullName>
    </submittedName>
</protein>